<gene>
    <name evidence="4" type="ORF">B0A48_15469</name>
</gene>
<reference evidence="5" key="1">
    <citation type="submission" date="2017-03" db="EMBL/GenBank/DDBJ databases">
        <title>Genomes of endolithic fungi from Antarctica.</title>
        <authorList>
            <person name="Coleine C."/>
            <person name="Masonjones S."/>
            <person name="Stajich J.E."/>
        </authorList>
    </citation>
    <scope>NUCLEOTIDE SEQUENCE [LARGE SCALE GENOMIC DNA]</scope>
    <source>
        <strain evidence="5">CCFEE 5527</strain>
    </source>
</reference>
<dbReference type="AlphaFoldDB" id="A0A1V8SGI3"/>
<dbReference type="CDD" id="cd00842">
    <property type="entry name" value="MPP_ASMase"/>
    <property type="match status" value="1"/>
</dbReference>
<evidence type="ECO:0000256" key="1">
    <source>
        <dbReference type="ARBA" id="ARBA00022801"/>
    </source>
</evidence>
<dbReference type="Gene3D" id="3.60.21.10">
    <property type="match status" value="1"/>
</dbReference>
<dbReference type="InterPro" id="IPR041805">
    <property type="entry name" value="ASMase/PPN1_MPP"/>
</dbReference>
<dbReference type="PANTHER" id="PTHR10340">
    <property type="entry name" value="SPHINGOMYELIN PHOSPHODIESTERASE"/>
    <property type="match status" value="1"/>
</dbReference>
<name>A0A1V8SGI3_9PEZI</name>
<keyword evidence="1" id="KW-0378">Hydrolase</keyword>
<dbReference type="PANTHER" id="PTHR10340:SF27">
    <property type="entry name" value="ACL091CP"/>
    <property type="match status" value="1"/>
</dbReference>
<proteinExistence type="predicted"/>
<dbReference type="OrthoDB" id="282973at2759"/>
<keyword evidence="5" id="KW-1185">Reference proteome</keyword>
<dbReference type="STRING" id="1507870.A0A1V8SGI3"/>
<dbReference type="InterPro" id="IPR029052">
    <property type="entry name" value="Metallo-depent_PP-like"/>
</dbReference>
<dbReference type="InParanoid" id="A0A1V8SGI3"/>
<evidence type="ECO:0000259" key="3">
    <source>
        <dbReference type="Pfam" id="PF00149"/>
    </source>
</evidence>
<comment type="caution">
    <text evidence="4">The sequence shown here is derived from an EMBL/GenBank/DDBJ whole genome shotgun (WGS) entry which is preliminary data.</text>
</comment>
<sequence>MAIAMAQLTLAHQSSYGAPPSYGGHSHSSTGLPGASSYVAPTGFPTSAFSSYYPVPSGQEPQPALYDPVLNITYPLNLTNPDTIPDHDPDPEYFPVPIVNLAALDQQSIIASVVAEVGSVISSTSFGSNCSQCLAALSVAKSAAQLAPELVPQMFVDLCVKYKFHSNATCEEDFAADTFGAIWTQVLAFADVAGTDGRWICNSLSSTFCPYPGVAPLNVSSYFPSPKPTNAKVWKPSGKCVKVLHMSDFHIDPRYKVGAEGNCSSNLCCRGNNPNTALPVGQIGMPAPPFGAYKCDTPYDLGLAALQSVATLTGTSKHDPLAWTIYTGDLVAHDPQSQLSRAFTEYAEESVYSMFEKYLTGPVFPVLGNHDSNPEAIDAPQSLPGNLRQQMSWNYNHVASLWRLNGWIDDAAEAEAKTHYGGYSIKNHYGVRMITFNSDFWYKSNFLNYINTTNPDASTSFAFVISELDAAEKAGERVWLFAHVLSGWDGSNPLANPSNLFYAIVERYSPHVIANVFWGHTHEDQVMIYYANNGTVQSRDTALSAGWIGPSVTPLTNLNSGFRLYEVDTGNFEIYDAYTYYADVSSFATLNATGPTYKFEYSTRDAYGPAANWSSSAPLNATFWHAVTEAMGEDHSLVAKFNTYQGKSSVKSPNCTSEACAEAKVCYIRSGSVALGRKCPQGFASVQSAYTGKNF</sequence>
<organism evidence="4 5">
    <name type="scientific">Cryoendolithus antarcticus</name>
    <dbReference type="NCBI Taxonomy" id="1507870"/>
    <lineage>
        <taxon>Eukaryota</taxon>
        <taxon>Fungi</taxon>
        <taxon>Dikarya</taxon>
        <taxon>Ascomycota</taxon>
        <taxon>Pezizomycotina</taxon>
        <taxon>Dothideomycetes</taxon>
        <taxon>Dothideomycetidae</taxon>
        <taxon>Cladosporiales</taxon>
        <taxon>Cladosporiaceae</taxon>
        <taxon>Cryoendolithus</taxon>
    </lineage>
</organism>
<accession>A0A1V8SGI3</accession>
<dbReference type="InterPro" id="IPR004843">
    <property type="entry name" value="Calcineurin-like_PHP"/>
</dbReference>
<feature type="domain" description="Calcineurin-like phosphoesterase" evidence="3">
    <location>
        <begin position="242"/>
        <end position="523"/>
    </location>
</feature>
<dbReference type="Pfam" id="PF00149">
    <property type="entry name" value="Metallophos"/>
    <property type="match status" value="1"/>
</dbReference>
<evidence type="ECO:0000313" key="4">
    <source>
        <dbReference type="EMBL" id="OQN98193.1"/>
    </source>
</evidence>
<evidence type="ECO:0000256" key="2">
    <source>
        <dbReference type="ARBA" id="ARBA00023180"/>
    </source>
</evidence>
<protein>
    <recommendedName>
        <fullName evidence="3">Calcineurin-like phosphoesterase domain-containing protein</fullName>
    </recommendedName>
</protein>
<evidence type="ECO:0000313" key="5">
    <source>
        <dbReference type="Proteomes" id="UP000192596"/>
    </source>
</evidence>
<dbReference type="GO" id="GO:0008081">
    <property type="term" value="F:phosphoric diester hydrolase activity"/>
    <property type="evidence" value="ECO:0007669"/>
    <property type="project" value="TreeGrafter"/>
</dbReference>
<dbReference type="SUPFAM" id="SSF56300">
    <property type="entry name" value="Metallo-dependent phosphatases"/>
    <property type="match status" value="1"/>
</dbReference>
<dbReference type="Proteomes" id="UP000192596">
    <property type="component" value="Unassembled WGS sequence"/>
</dbReference>
<dbReference type="EMBL" id="NAJO01000047">
    <property type="protein sequence ID" value="OQN98193.1"/>
    <property type="molecule type" value="Genomic_DNA"/>
</dbReference>
<keyword evidence="2" id="KW-0325">Glycoprotein</keyword>